<dbReference type="InterPro" id="IPR050789">
    <property type="entry name" value="Diverse_Enzym_Activities"/>
</dbReference>
<evidence type="ECO:0000313" key="3">
    <source>
        <dbReference type="Proteomes" id="UP000807469"/>
    </source>
</evidence>
<reference evidence="2" key="1">
    <citation type="submission" date="2020-11" db="EMBL/GenBank/DDBJ databases">
        <authorList>
            <consortium name="DOE Joint Genome Institute"/>
            <person name="Ahrendt S."/>
            <person name="Riley R."/>
            <person name="Andreopoulos W."/>
            <person name="Labutti K."/>
            <person name="Pangilinan J."/>
            <person name="Ruiz-Duenas F.J."/>
            <person name="Barrasa J.M."/>
            <person name="Sanchez-Garcia M."/>
            <person name="Camarero S."/>
            <person name="Miyauchi S."/>
            <person name="Serrano A."/>
            <person name="Linde D."/>
            <person name="Babiker R."/>
            <person name="Drula E."/>
            <person name="Ayuso-Fernandez I."/>
            <person name="Pacheco R."/>
            <person name="Padilla G."/>
            <person name="Ferreira P."/>
            <person name="Barriuso J."/>
            <person name="Kellner H."/>
            <person name="Castanera R."/>
            <person name="Alfaro M."/>
            <person name="Ramirez L."/>
            <person name="Pisabarro A.G."/>
            <person name="Kuo A."/>
            <person name="Tritt A."/>
            <person name="Lipzen A."/>
            <person name="He G."/>
            <person name="Yan M."/>
            <person name="Ng V."/>
            <person name="Cullen D."/>
            <person name="Martin F."/>
            <person name="Rosso M.-N."/>
            <person name="Henrissat B."/>
            <person name="Hibbett D."/>
            <person name="Martinez A.T."/>
            <person name="Grigoriev I.V."/>
        </authorList>
    </citation>
    <scope>NUCLEOTIDE SEQUENCE</scope>
    <source>
        <strain evidence="2">CIRM-BRFM 674</strain>
    </source>
</reference>
<organism evidence="2 3">
    <name type="scientific">Pholiota conissans</name>
    <dbReference type="NCBI Taxonomy" id="109636"/>
    <lineage>
        <taxon>Eukaryota</taxon>
        <taxon>Fungi</taxon>
        <taxon>Dikarya</taxon>
        <taxon>Basidiomycota</taxon>
        <taxon>Agaricomycotina</taxon>
        <taxon>Agaricomycetes</taxon>
        <taxon>Agaricomycetidae</taxon>
        <taxon>Agaricales</taxon>
        <taxon>Agaricineae</taxon>
        <taxon>Strophariaceae</taxon>
        <taxon>Pholiota</taxon>
    </lineage>
</organism>
<dbReference type="SUPFAM" id="SSF56601">
    <property type="entry name" value="beta-lactamase/transpeptidase-like"/>
    <property type="match status" value="1"/>
</dbReference>
<protein>
    <submittedName>
        <fullName evidence="2">Beta-lactamase/transpeptidase-like protein</fullName>
    </submittedName>
</protein>
<dbReference type="OrthoDB" id="428260at2759"/>
<name>A0A9P6D4A7_9AGAR</name>
<dbReference type="InterPro" id="IPR001466">
    <property type="entry name" value="Beta-lactam-related"/>
</dbReference>
<dbReference type="AlphaFoldDB" id="A0A9P6D4A7"/>
<keyword evidence="3" id="KW-1185">Reference proteome</keyword>
<dbReference type="Gene3D" id="3.40.710.10">
    <property type="entry name" value="DD-peptidase/beta-lactamase superfamily"/>
    <property type="match status" value="1"/>
</dbReference>
<sequence>MARLTDAGKKALDDLANTIIEGKTIPGFVMGATSADEELYFQGGGYKVVNDRTSGQVDGDTVFWVCSMTKMITHIAALQLIEQGKLATDTPVSKFFPQFFNTVILSDITSPTSSYIPAKTAITVQHLLNFSSGLFYPIIPRAGSRMPDPYSAPHDLKDPHGNFLALLQGDLPGIPLKFEPGTDFVYGYSSDILGFIVEKITGTTLESYFQENIFKPLGIKGSFYLTQDLKERMLTLTRRTEEGKFEPRQEHDIMEQNHIKVSRHMGGVGLYTTLKDYLTLLRHILQVRAGKATNPILKLESVRSMFVGASTEAGIKNLDLFTVSAPTKGNSWSTALAVSSVDAPKRRKKGSAFWSGWAGTYFFMDPTTGLAGIFGTQLTGIASGSRDPENLKAFTAFEETLYAGLA</sequence>
<dbReference type="InterPro" id="IPR012338">
    <property type="entry name" value="Beta-lactam/transpept-like"/>
</dbReference>
<proteinExistence type="predicted"/>
<dbReference type="EMBL" id="MU155155">
    <property type="protein sequence ID" value="KAF9483309.1"/>
    <property type="molecule type" value="Genomic_DNA"/>
</dbReference>
<dbReference type="PANTHER" id="PTHR43283:SF3">
    <property type="entry name" value="BETA-LACTAMASE FAMILY PROTEIN (AFU_ORTHOLOGUE AFUA_5G07500)"/>
    <property type="match status" value="1"/>
</dbReference>
<accession>A0A9P6D4A7</accession>
<dbReference type="Proteomes" id="UP000807469">
    <property type="component" value="Unassembled WGS sequence"/>
</dbReference>
<feature type="domain" description="Beta-lactamase-related" evidence="1">
    <location>
        <begin position="17"/>
        <end position="380"/>
    </location>
</feature>
<gene>
    <name evidence="2" type="ORF">BDN70DRAFT_874014</name>
</gene>
<dbReference type="PANTHER" id="PTHR43283">
    <property type="entry name" value="BETA-LACTAMASE-RELATED"/>
    <property type="match status" value="1"/>
</dbReference>
<comment type="caution">
    <text evidence="2">The sequence shown here is derived from an EMBL/GenBank/DDBJ whole genome shotgun (WGS) entry which is preliminary data.</text>
</comment>
<dbReference type="Pfam" id="PF00144">
    <property type="entry name" value="Beta-lactamase"/>
    <property type="match status" value="1"/>
</dbReference>
<evidence type="ECO:0000313" key="2">
    <source>
        <dbReference type="EMBL" id="KAF9483309.1"/>
    </source>
</evidence>
<evidence type="ECO:0000259" key="1">
    <source>
        <dbReference type="Pfam" id="PF00144"/>
    </source>
</evidence>